<keyword evidence="3" id="KW-0597">Phosphoprotein</keyword>
<dbReference type="RefSeq" id="WP_377470265.1">
    <property type="nucleotide sequence ID" value="NZ_JBHLWN010000044.1"/>
</dbReference>
<evidence type="ECO:0000256" key="3">
    <source>
        <dbReference type="ARBA" id="ARBA00022553"/>
    </source>
</evidence>
<keyword evidence="4 14" id="KW-0808">Transferase</keyword>
<evidence type="ECO:0000313" key="15">
    <source>
        <dbReference type="Proteomes" id="UP001589776"/>
    </source>
</evidence>
<dbReference type="PANTHER" id="PTHR34220:SF11">
    <property type="entry name" value="SENSOR PROTEIN KINASE HPTS"/>
    <property type="match status" value="1"/>
</dbReference>
<keyword evidence="11 12" id="KW-0472">Membrane</keyword>
<comment type="subcellular location">
    <subcellularLocation>
        <location evidence="1">Cell membrane</location>
        <topology evidence="1">Multi-pass membrane protein</topology>
    </subcellularLocation>
</comment>
<evidence type="ECO:0000313" key="14">
    <source>
        <dbReference type="EMBL" id="MFC0213010.1"/>
    </source>
</evidence>
<evidence type="ECO:0000256" key="6">
    <source>
        <dbReference type="ARBA" id="ARBA00022741"/>
    </source>
</evidence>
<dbReference type="EMBL" id="JBHLWN010000044">
    <property type="protein sequence ID" value="MFC0213010.1"/>
    <property type="molecule type" value="Genomic_DNA"/>
</dbReference>
<organism evidence="14 15">
    <name type="scientific">Paenibacillus chartarius</name>
    <dbReference type="NCBI Taxonomy" id="747481"/>
    <lineage>
        <taxon>Bacteria</taxon>
        <taxon>Bacillati</taxon>
        <taxon>Bacillota</taxon>
        <taxon>Bacilli</taxon>
        <taxon>Bacillales</taxon>
        <taxon>Paenibacillaceae</taxon>
        <taxon>Paenibacillus</taxon>
    </lineage>
</organism>
<dbReference type="CDD" id="cd12912">
    <property type="entry name" value="PDC2_MCP_like"/>
    <property type="match status" value="1"/>
</dbReference>
<name>A0ABV6DK22_9BACL</name>
<accession>A0ABV6DK22</accession>
<dbReference type="PROSITE" id="PS50885">
    <property type="entry name" value="HAMP"/>
    <property type="match status" value="1"/>
</dbReference>
<dbReference type="Pfam" id="PF02743">
    <property type="entry name" value="dCache_1"/>
    <property type="match status" value="1"/>
</dbReference>
<keyword evidence="8" id="KW-0067">ATP-binding</keyword>
<keyword evidence="7 14" id="KW-0418">Kinase</keyword>
<dbReference type="EC" id="2.7.13.3" evidence="14"/>
<evidence type="ECO:0000256" key="2">
    <source>
        <dbReference type="ARBA" id="ARBA00022475"/>
    </source>
</evidence>
<dbReference type="CDD" id="cd06225">
    <property type="entry name" value="HAMP"/>
    <property type="match status" value="1"/>
</dbReference>
<evidence type="ECO:0000256" key="10">
    <source>
        <dbReference type="ARBA" id="ARBA00023012"/>
    </source>
</evidence>
<sequence length="620" mass="70830">MPQIRTRRDAVIDKFLQRIGSYTQTYVFLKDRTLTLRLLIFSGFLVVFPLLLLGIIAYRESSTHLEKQATAASWQIIEQVRSHIEYYITGFEIDSIKLLNQPEMRSFLLIQNREQLEQSGLEAIILQLLKDTSYSRSDIAGMKIILDGITVVEIADPAAQPDVDDQTADAWYRSLPDNGDIVLVSRTIRVRDRNEPVISMMKRLSSPYTLEPVGTLVMDINFKRIQEVSEKVTVGRTGFLTILNESGYYMYHPDSSVLGMRDTSDMVSRMKSHDNGFFLVKDGAEEYVTFSYSPYLKWYIMTSYPKRELLLGVETIGRTLLWTVVCILGIAYVLGFGLAASLVRPLRHLQRLMQKVKRGDLTARAVVESKDEIGQLTHDFNKMVERLGVLLEEVYVTKLREQDMTLRQRETELKMLQSQMNPHFLYNSLETIRGMALDKGAQDISSMTTALARLLRYNLDNSSTLVTLKEELAVCDMYLRIQSFRFEDKLRYSFHIPEWAFAQKVVKFSLQPLIENGVIHGTEPREGLVNITISAQLESEGRFSIRIQDTGIGISEDRLAQIQCDLKERDASAGGAHIGIVNVHRRIAQLFGEDYGLHLTSERNRGTEVTICFPYTPETQ</sequence>
<dbReference type="Pfam" id="PF06580">
    <property type="entry name" value="His_kinase"/>
    <property type="match status" value="1"/>
</dbReference>
<evidence type="ECO:0000256" key="9">
    <source>
        <dbReference type="ARBA" id="ARBA00022989"/>
    </source>
</evidence>
<evidence type="ECO:0000256" key="11">
    <source>
        <dbReference type="ARBA" id="ARBA00023136"/>
    </source>
</evidence>
<dbReference type="InterPro" id="IPR003594">
    <property type="entry name" value="HATPase_dom"/>
</dbReference>
<keyword evidence="10" id="KW-0902">Two-component regulatory system</keyword>
<reference evidence="14 15" key="1">
    <citation type="submission" date="2024-09" db="EMBL/GenBank/DDBJ databases">
        <authorList>
            <person name="Sun Q."/>
            <person name="Mori K."/>
        </authorList>
    </citation>
    <scope>NUCLEOTIDE SEQUENCE [LARGE SCALE GENOMIC DNA]</scope>
    <source>
        <strain evidence="14 15">CCM 7759</strain>
    </source>
</reference>
<evidence type="ECO:0000259" key="13">
    <source>
        <dbReference type="PROSITE" id="PS50885"/>
    </source>
</evidence>
<dbReference type="GO" id="GO:0004673">
    <property type="term" value="F:protein histidine kinase activity"/>
    <property type="evidence" value="ECO:0007669"/>
    <property type="project" value="UniProtKB-EC"/>
</dbReference>
<feature type="domain" description="HAMP" evidence="13">
    <location>
        <begin position="340"/>
        <end position="392"/>
    </location>
</feature>
<dbReference type="CDD" id="cd18773">
    <property type="entry name" value="PDC1_HK_sensor"/>
    <property type="match status" value="1"/>
</dbReference>
<dbReference type="InterPro" id="IPR010559">
    <property type="entry name" value="Sig_transdc_His_kin_internal"/>
</dbReference>
<dbReference type="InterPro" id="IPR033479">
    <property type="entry name" value="dCache_1"/>
</dbReference>
<dbReference type="SMART" id="SM00304">
    <property type="entry name" value="HAMP"/>
    <property type="match status" value="1"/>
</dbReference>
<feature type="transmembrane region" description="Helical" evidence="12">
    <location>
        <begin position="320"/>
        <end position="343"/>
    </location>
</feature>
<gene>
    <name evidence="14" type="ORF">ACFFK0_11180</name>
</gene>
<keyword evidence="6" id="KW-0547">Nucleotide-binding</keyword>
<keyword evidence="15" id="KW-1185">Reference proteome</keyword>
<keyword evidence="9 12" id="KW-1133">Transmembrane helix</keyword>
<protein>
    <submittedName>
        <fullName evidence="14">Sensor histidine kinase</fullName>
        <ecNumber evidence="14">2.7.13.3</ecNumber>
    </submittedName>
</protein>
<dbReference type="Pfam" id="PF02518">
    <property type="entry name" value="HATPase_c"/>
    <property type="match status" value="1"/>
</dbReference>
<dbReference type="InterPro" id="IPR050640">
    <property type="entry name" value="Bact_2-comp_sensor_kinase"/>
</dbReference>
<dbReference type="InterPro" id="IPR003660">
    <property type="entry name" value="HAMP_dom"/>
</dbReference>
<dbReference type="InterPro" id="IPR036890">
    <property type="entry name" value="HATPase_C_sf"/>
</dbReference>
<keyword evidence="2" id="KW-1003">Cell membrane</keyword>
<dbReference type="Gene3D" id="6.10.340.10">
    <property type="match status" value="1"/>
</dbReference>
<dbReference type="Proteomes" id="UP001589776">
    <property type="component" value="Unassembled WGS sequence"/>
</dbReference>
<dbReference type="SMART" id="SM00387">
    <property type="entry name" value="HATPase_c"/>
    <property type="match status" value="1"/>
</dbReference>
<dbReference type="Gene3D" id="3.30.565.10">
    <property type="entry name" value="Histidine kinase-like ATPase, C-terminal domain"/>
    <property type="match status" value="1"/>
</dbReference>
<evidence type="ECO:0000256" key="7">
    <source>
        <dbReference type="ARBA" id="ARBA00022777"/>
    </source>
</evidence>
<evidence type="ECO:0000256" key="4">
    <source>
        <dbReference type="ARBA" id="ARBA00022679"/>
    </source>
</evidence>
<proteinExistence type="predicted"/>
<dbReference type="Pfam" id="PF00672">
    <property type="entry name" value="HAMP"/>
    <property type="match status" value="1"/>
</dbReference>
<evidence type="ECO:0000256" key="8">
    <source>
        <dbReference type="ARBA" id="ARBA00022840"/>
    </source>
</evidence>
<evidence type="ECO:0000256" key="5">
    <source>
        <dbReference type="ARBA" id="ARBA00022692"/>
    </source>
</evidence>
<evidence type="ECO:0000256" key="12">
    <source>
        <dbReference type="SAM" id="Phobius"/>
    </source>
</evidence>
<comment type="caution">
    <text evidence="14">The sequence shown here is derived from an EMBL/GenBank/DDBJ whole genome shotgun (WGS) entry which is preliminary data.</text>
</comment>
<dbReference type="PANTHER" id="PTHR34220">
    <property type="entry name" value="SENSOR HISTIDINE KINASE YPDA"/>
    <property type="match status" value="1"/>
</dbReference>
<evidence type="ECO:0000256" key="1">
    <source>
        <dbReference type="ARBA" id="ARBA00004651"/>
    </source>
</evidence>
<keyword evidence="5 12" id="KW-0812">Transmembrane</keyword>
<dbReference type="SUPFAM" id="SSF158472">
    <property type="entry name" value="HAMP domain-like"/>
    <property type="match status" value="1"/>
</dbReference>
<feature type="transmembrane region" description="Helical" evidence="12">
    <location>
        <begin position="38"/>
        <end position="58"/>
    </location>
</feature>
<dbReference type="Gene3D" id="3.30.450.20">
    <property type="entry name" value="PAS domain"/>
    <property type="match status" value="1"/>
</dbReference>
<dbReference type="SUPFAM" id="SSF55874">
    <property type="entry name" value="ATPase domain of HSP90 chaperone/DNA topoisomerase II/histidine kinase"/>
    <property type="match status" value="1"/>
</dbReference>